<accession>A0A8H5LWP2</accession>
<evidence type="ECO:0000256" key="1">
    <source>
        <dbReference type="SAM" id="MobiDB-lite"/>
    </source>
</evidence>
<feature type="region of interest" description="Disordered" evidence="1">
    <location>
        <begin position="121"/>
        <end position="148"/>
    </location>
</feature>
<dbReference type="EMBL" id="JAACJN010000108">
    <property type="protein sequence ID" value="KAF5372815.1"/>
    <property type="molecule type" value="Genomic_DNA"/>
</dbReference>
<sequence length="167" mass="18697">MFDGQPGTARARAPASRMTCVLFPRDACGLSRFFRVVKVTENARSSNDYHEFWLRRAQRSGSSAEQAREAMAEGVKASAVTRKELGEVVAPRTCGRSYQLRSGLLTIEHLIKLLGTAGDAQDFTQKPRHDDPTPRTREHTAALGERHGGYMRLLDMLSKNDHPERPF</sequence>
<name>A0A8H5LWP2_9AGAR</name>
<gene>
    <name evidence="2" type="ORF">D9757_011106</name>
</gene>
<protein>
    <submittedName>
        <fullName evidence="2">Uncharacterized protein</fullName>
    </submittedName>
</protein>
<evidence type="ECO:0000313" key="2">
    <source>
        <dbReference type="EMBL" id="KAF5372815.1"/>
    </source>
</evidence>
<feature type="compositionally biased region" description="Basic and acidic residues" evidence="1">
    <location>
        <begin position="125"/>
        <end position="148"/>
    </location>
</feature>
<dbReference type="AlphaFoldDB" id="A0A8H5LWP2"/>
<reference evidence="2 3" key="1">
    <citation type="journal article" date="2020" name="ISME J.">
        <title>Uncovering the hidden diversity of litter-decomposition mechanisms in mushroom-forming fungi.</title>
        <authorList>
            <person name="Floudas D."/>
            <person name="Bentzer J."/>
            <person name="Ahren D."/>
            <person name="Johansson T."/>
            <person name="Persson P."/>
            <person name="Tunlid A."/>
        </authorList>
    </citation>
    <scope>NUCLEOTIDE SEQUENCE [LARGE SCALE GENOMIC DNA]</scope>
    <source>
        <strain evidence="2 3">CBS 406.79</strain>
    </source>
</reference>
<organism evidence="2 3">
    <name type="scientific">Collybiopsis confluens</name>
    <dbReference type="NCBI Taxonomy" id="2823264"/>
    <lineage>
        <taxon>Eukaryota</taxon>
        <taxon>Fungi</taxon>
        <taxon>Dikarya</taxon>
        <taxon>Basidiomycota</taxon>
        <taxon>Agaricomycotina</taxon>
        <taxon>Agaricomycetes</taxon>
        <taxon>Agaricomycetidae</taxon>
        <taxon>Agaricales</taxon>
        <taxon>Marasmiineae</taxon>
        <taxon>Omphalotaceae</taxon>
        <taxon>Collybiopsis</taxon>
    </lineage>
</organism>
<keyword evidence="3" id="KW-1185">Reference proteome</keyword>
<proteinExistence type="predicted"/>
<evidence type="ECO:0000313" key="3">
    <source>
        <dbReference type="Proteomes" id="UP000518752"/>
    </source>
</evidence>
<dbReference type="Proteomes" id="UP000518752">
    <property type="component" value="Unassembled WGS sequence"/>
</dbReference>
<comment type="caution">
    <text evidence="2">The sequence shown here is derived from an EMBL/GenBank/DDBJ whole genome shotgun (WGS) entry which is preliminary data.</text>
</comment>